<accession>A0A5C6W401</accession>
<dbReference type="Gene3D" id="3.10.129.10">
    <property type="entry name" value="Hotdog Thioesterase"/>
    <property type="match status" value="1"/>
</dbReference>
<dbReference type="Proteomes" id="UP000321363">
    <property type="component" value="Unassembled WGS sequence"/>
</dbReference>
<evidence type="ECO:0000259" key="3">
    <source>
        <dbReference type="Pfam" id="PF03061"/>
    </source>
</evidence>
<keyword evidence="5" id="KW-1185">Reference proteome</keyword>
<comment type="similarity">
    <text evidence="1">Belongs to the thioesterase PaaI family.</text>
</comment>
<dbReference type="NCBIfam" id="TIGR00369">
    <property type="entry name" value="unchar_dom_1"/>
    <property type="match status" value="1"/>
</dbReference>
<evidence type="ECO:0000313" key="5">
    <source>
        <dbReference type="Proteomes" id="UP000321363"/>
    </source>
</evidence>
<name>A0A5C6W401_9BACI</name>
<feature type="domain" description="Thioesterase" evidence="3">
    <location>
        <begin position="74"/>
        <end position="149"/>
    </location>
</feature>
<dbReference type="EMBL" id="VOQF01000003">
    <property type="protein sequence ID" value="TXC92080.1"/>
    <property type="molecule type" value="Genomic_DNA"/>
</dbReference>
<reference evidence="4 5" key="1">
    <citation type="journal article" date="2005" name="Int. J. Syst. Evol. Microbiol.">
        <title>Bacillus litoralis sp. nov., isolated from a tidal flat of the Yellow Sea in Korea.</title>
        <authorList>
            <person name="Yoon J.H."/>
            <person name="Oh T.K."/>
        </authorList>
    </citation>
    <scope>NUCLEOTIDE SEQUENCE [LARGE SCALE GENOMIC DNA]</scope>
    <source>
        <strain evidence="4 5">SW-211</strain>
    </source>
</reference>
<dbReference type="InterPro" id="IPR029069">
    <property type="entry name" value="HotDog_dom_sf"/>
</dbReference>
<sequence>MNKAELLQTTNEILQEANQEDMEVLTLLLNGLKKKQNNKISSYIGALLHAEGEYLEESFSIKIPNTPIIQNALNIVHGGITATLLDSAMGGLAHHILPPDKAAVTTEIKINYVAPGVGKELSCKANLIHKGNKTIVTEGKVFRDDGTLIAHSTASFFIINRG</sequence>
<evidence type="ECO:0000256" key="2">
    <source>
        <dbReference type="ARBA" id="ARBA00022801"/>
    </source>
</evidence>
<dbReference type="SUPFAM" id="SSF54637">
    <property type="entry name" value="Thioesterase/thiol ester dehydrase-isomerase"/>
    <property type="match status" value="1"/>
</dbReference>
<comment type="caution">
    <text evidence="4">The sequence shown here is derived from an EMBL/GenBank/DDBJ whole genome shotgun (WGS) entry which is preliminary data.</text>
</comment>
<dbReference type="OrthoDB" id="2139465at2"/>
<dbReference type="AlphaFoldDB" id="A0A5C6W401"/>
<dbReference type="CDD" id="cd03443">
    <property type="entry name" value="PaaI_thioesterase"/>
    <property type="match status" value="1"/>
</dbReference>
<keyword evidence="2" id="KW-0378">Hydrolase</keyword>
<evidence type="ECO:0000256" key="1">
    <source>
        <dbReference type="ARBA" id="ARBA00008324"/>
    </source>
</evidence>
<dbReference type="InterPro" id="IPR039298">
    <property type="entry name" value="ACOT13"/>
</dbReference>
<dbReference type="RefSeq" id="WP_146946827.1">
    <property type="nucleotide sequence ID" value="NZ_VOQF01000003.1"/>
</dbReference>
<evidence type="ECO:0000313" key="4">
    <source>
        <dbReference type="EMBL" id="TXC92080.1"/>
    </source>
</evidence>
<gene>
    <name evidence="4" type="ORF">FS935_06780</name>
</gene>
<dbReference type="InterPro" id="IPR006683">
    <property type="entry name" value="Thioestr_dom"/>
</dbReference>
<dbReference type="PANTHER" id="PTHR21660">
    <property type="entry name" value="THIOESTERASE SUPERFAMILY MEMBER-RELATED"/>
    <property type="match status" value="1"/>
</dbReference>
<dbReference type="PANTHER" id="PTHR21660:SF1">
    <property type="entry name" value="ACYL-COENZYME A THIOESTERASE 13"/>
    <property type="match status" value="1"/>
</dbReference>
<proteinExistence type="inferred from homology"/>
<dbReference type="GO" id="GO:0047617">
    <property type="term" value="F:fatty acyl-CoA hydrolase activity"/>
    <property type="evidence" value="ECO:0007669"/>
    <property type="project" value="InterPro"/>
</dbReference>
<dbReference type="InterPro" id="IPR003736">
    <property type="entry name" value="PAAI_dom"/>
</dbReference>
<organism evidence="4 5">
    <name type="scientific">Metabacillus litoralis</name>
    <dbReference type="NCBI Taxonomy" id="152268"/>
    <lineage>
        <taxon>Bacteria</taxon>
        <taxon>Bacillati</taxon>
        <taxon>Bacillota</taxon>
        <taxon>Bacilli</taxon>
        <taxon>Bacillales</taxon>
        <taxon>Bacillaceae</taxon>
        <taxon>Metabacillus</taxon>
    </lineage>
</organism>
<protein>
    <submittedName>
        <fullName evidence="4">PaaI family thioesterase</fullName>
    </submittedName>
</protein>
<dbReference type="Pfam" id="PF03061">
    <property type="entry name" value="4HBT"/>
    <property type="match status" value="1"/>
</dbReference>